<feature type="region of interest" description="Disordered" evidence="1">
    <location>
        <begin position="1"/>
        <end position="55"/>
    </location>
</feature>
<accession>A0A2T7EZJ8</accession>
<sequence>MALLPCQTKIPHHQHKKKIPHHPHHPTCQPHAHSPHHRNFSKIPQQNPSPGNRCLRSRRPLLLLCRRRGGGMGTDYPTFADVSGARALLFLADSSPAPPPPPALSDELSCYSGSSSSSYSGASARSCVSDSARRSRPVDPLRVLAVVASLRRINPKVLAEATSTLFHRGAEKKRKGVWIEIDSYDEEEDQSERSSAVASEGSTVTAAASAGSTATSGRCRRPPRASDCGGGGEKPPRRADVIMQWFSRPQAGPATENDIRAAVGDNSGTSKAIRWLLKQEGGLRRAGTGGPLDPYVYMVAD</sequence>
<protein>
    <recommendedName>
        <fullName evidence="2">HTH three-helical bundle domain-containing protein</fullName>
    </recommendedName>
</protein>
<dbReference type="PANTHER" id="PTHR34799:SF2">
    <property type="entry name" value="OS07G0656300 PROTEIN"/>
    <property type="match status" value="1"/>
</dbReference>
<evidence type="ECO:0000313" key="4">
    <source>
        <dbReference type="Proteomes" id="UP000244336"/>
    </source>
</evidence>
<feature type="compositionally biased region" description="Basic residues" evidence="1">
    <location>
        <begin position="10"/>
        <end position="25"/>
    </location>
</feature>
<evidence type="ECO:0000313" key="3">
    <source>
        <dbReference type="EMBL" id="PUZ73245.1"/>
    </source>
</evidence>
<evidence type="ECO:0000256" key="1">
    <source>
        <dbReference type="SAM" id="MobiDB-lite"/>
    </source>
</evidence>
<dbReference type="PANTHER" id="PTHR34799">
    <property type="entry name" value="OS07G0656300 PROTEIN"/>
    <property type="match status" value="1"/>
</dbReference>
<feature type="compositionally biased region" description="Low complexity" evidence="1">
    <location>
        <begin position="194"/>
        <end position="217"/>
    </location>
</feature>
<feature type="compositionally biased region" description="Low complexity" evidence="1">
    <location>
        <begin position="104"/>
        <end position="123"/>
    </location>
</feature>
<feature type="region of interest" description="Disordered" evidence="1">
    <location>
        <begin position="97"/>
        <end position="123"/>
    </location>
</feature>
<dbReference type="STRING" id="1504633.A0A2T7EZJ8"/>
<reference evidence="3 4" key="1">
    <citation type="submission" date="2018-04" db="EMBL/GenBank/DDBJ databases">
        <title>WGS assembly of Panicum hallii var. hallii HAL2.</title>
        <authorList>
            <person name="Lovell J."/>
            <person name="Jenkins J."/>
            <person name="Lowry D."/>
            <person name="Mamidi S."/>
            <person name="Sreedasyam A."/>
            <person name="Weng X."/>
            <person name="Barry K."/>
            <person name="Bonette J."/>
            <person name="Campitelli B."/>
            <person name="Daum C."/>
            <person name="Gordon S."/>
            <person name="Gould B."/>
            <person name="Lipzen A."/>
            <person name="MacQueen A."/>
            <person name="Palacio-Mejia J."/>
            <person name="Plott C."/>
            <person name="Shakirov E."/>
            <person name="Shu S."/>
            <person name="Yoshinaga Y."/>
            <person name="Zane M."/>
            <person name="Rokhsar D."/>
            <person name="Grimwood J."/>
            <person name="Schmutz J."/>
            <person name="Juenger T."/>
        </authorList>
    </citation>
    <scope>NUCLEOTIDE SEQUENCE [LARGE SCALE GENOMIC DNA]</scope>
    <source>
        <strain evidence="4">cv. HAL2</strain>
    </source>
</reference>
<dbReference type="Pfam" id="PF25370">
    <property type="entry name" value="HTH_74"/>
    <property type="match status" value="1"/>
</dbReference>
<organism evidence="3 4">
    <name type="scientific">Panicum hallii var. hallii</name>
    <dbReference type="NCBI Taxonomy" id="1504633"/>
    <lineage>
        <taxon>Eukaryota</taxon>
        <taxon>Viridiplantae</taxon>
        <taxon>Streptophyta</taxon>
        <taxon>Embryophyta</taxon>
        <taxon>Tracheophyta</taxon>
        <taxon>Spermatophyta</taxon>
        <taxon>Magnoliopsida</taxon>
        <taxon>Liliopsida</taxon>
        <taxon>Poales</taxon>
        <taxon>Poaceae</taxon>
        <taxon>PACMAD clade</taxon>
        <taxon>Panicoideae</taxon>
        <taxon>Panicodae</taxon>
        <taxon>Paniceae</taxon>
        <taxon>Panicinae</taxon>
        <taxon>Panicum</taxon>
        <taxon>Panicum sect. Panicum</taxon>
    </lineage>
</organism>
<feature type="domain" description="HTH three-helical bundle" evidence="2">
    <location>
        <begin position="237"/>
        <end position="274"/>
    </location>
</feature>
<dbReference type="Gramene" id="PUZ73245">
    <property type="protein sequence ID" value="PUZ73245"/>
    <property type="gene ID" value="GQ55_2G459000"/>
</dbReference>
<gene>
    <name evidence="3" type="ORF">GQ55_2G459000</name>
</gene>
<keyword evidence="4" id="KW-1185">Reference proteome</keyword>
<dbReference type="EMBL" id="CM009750">
    <property type="protein sequence ID" value="PUZ73245.1"/>
    <property type="molecule type" value="Genomic_DNA"/>
</dbReference>
<dbReference type="Proteomes" id="UP000244336">
    <property type="component" value="Chromosome 2"/>
</dbReference>
<dbReference type="AlphaFoldDB" id="A0A2T7EZJ8"/>
<feature type="region of interest" description="Disordered" evidence="1">
    <location>
        <begin position="185"/>
        <end position="237"/>
    </location>
</feature>
<dbReference type="InterPro" id="IPR057523">
    <property type="entry name" value="HTH_74"/>
</dbReference>
<proteinExistence type="predicted"/>
<dbReference type="OrthoDB" id="515857at2759"/>
<evidence type="ECO:0000259" key="2">
    <source>
        <dbReference type="Pfam" id="PF25370"/>
    </source>
</evidence>
<name>A0A2T7EZJ8_9POAL</name>